<dbReference type="EMBL" id="CM056804">
    <property type="protein sequence ID" value="KAJ8706351.1"/>
    <property type="molecule type" value="Genomic_DNA"/>
</dbReference>
<evidence type="ECO:0000313" key="2">
    <source>
        <dbReference type="Proteomes" id="UP001231649"/>
    </source>
</evidence>
<gene>
    <name evidence="1" type="ORF">PYW08_010977</name>
</gene>
<proteinExistence type="predicted"/>
<sequence length="397" mass="45535">MYFKLILISVLVLKGQCEKSFKLQQVLILSRHNVRTPLSKNLPEFTPKTWPTWKEKSGSLTAKGALLEGFMGEYFALWLKKHGLLNEDCPSEDNFFVYANTAQRTMASAEAFVTKGFPSCNVTIHNSSDSHDPIFNPVIHNTSAIFKLEAAEQMRVLLKSLHLNSSYEDLEQILNYKQSEYCLKKQKCDFVTDTNKIFVDVGFKPNVEGPLKISKSVIDSFIMENYEGFPDKEVAWGLLKNNDQWNSVLDLSKGYHSVIFNTTLIAKDIARPLISFMRDILLNKQYKITLLMGHDANIYTVLKSLDFKPFNLKHQHEMTPAGGKIVFQKWFEEKSDVTFMKVDYVYQCTNEMREGKRLSLDCPPEFTSMQLEGCKTDDNGFCLWEDFVGILNSLVED</sequence>
<organism evidence="1 2">
    <name type="scientific">Mythimna loreyi</name>
    <dbReference type="NCBI Taxonomy" id="667449"/>
    <lineage>
        <taxon>Eukaryota</taxon>
        <taxon>Metazoa</taxon>
        <taxon>Ecdysozoa</taxon>
        <taxon>Arthropoda</taxon>
        <taxon>Hexapoda</taxon>
        <taxon>Insecta</taxon>
        <taxon>Pterygota</taxon>
        <taxon>Neoptera</taxon>
        <taxon>Endopterygota</taxon>
        <taxon>Lepidoptera</taxon>
        <taxon>Glossata</taxon>
        <taxon>Ditrysia</taxon>
        <taxon>Noctuoidea</taxon>
        <taxon>Noctuidae</taxon>
        <taxon>Noctuinae</taxon>
        <taxon>Hadenini</taxon>
        <taxon>Mythimna</taxon>
    </lineage>
</organism>
<evidence type="ECO:0000313" key="1">
    <source>
        <dbReference type="EMBL" id="KAJ8706351.1"/>
    </source>
</evidence>
<comment type="caution">
    <text evidence="1">The sequence shown here is derived from an EMBL/GenBank/DDBJ whole genome shotgun (WGS) entry which is preliminary data.</text>
</comment>
<reference evidence="1" key="1">
    <citation type="submission" date="2023-03" db="EMBL/GenBank/DDBJ databases">
        <title>Chromosome-level genomes of two armyworms, Mythimna separata and Mythimna loreyi, provide insights into the biosynthesis and reception of sex pheromones.</title>
        <authorList>
            <person name="Zhao H."/>
        </authorList>
    </citation>
    <scope>NUCLEOTIDE SEQUENCE</scope>
    <source>
        <strain evidence="1">BeijingLab</strain>
    </source>
</reference>
<name>A0ACC2Q730_9NEOP</name>
<accession>A0ACC2Q730</accession>
<protein>
    <submittedName>
        <fullName evidence="1">Uncharacterized protein</fullName>
    </submittedName>
</protein>
<keyword evidence="2" id="KW-1185">Reference proteome</keyword>
<dbReference type="Proteomes" id="UP001231649">
    <property type="component" value="Chromosome 28"/>
</dbReference>